<reference evidence="6" key="1">
    <citation type="journal article" date="2014" name="Environ. Microbiol.">
        <title>Comparative genomics of the marine bacterial genus Glaciecola reveals the high degree of genomic diversity and genomic characteristic for cold adaptation.</title>
        <authorList>
            <person name="Qin Q.L."/>
            <person name="Xie B.B."/>
            <person name="Yu Y."/>
            <person name="Shu Y.L."/>
            <person name="Rong J.C."/>
            <person name="Zhang Y.J."/>
            <person name="Zhao D.L."/>
            <person name="Chen X.L."/>
            <person name="Zhang X.Y."/>
            <person name="Chen B."/>
            <person name="Zhou B.C."/>
            <person name="Zhang Y.Z."/>
        </authorList>
    </citation>
    <scope>NUCLEOTIDE SEQUENCE [LARGE SCALE GENOMIC DNA]</scope>
    <source>
        <strain evidence="6">ACAM 615</strain>
    </source>
</reference>
<keyword evidence="3" id="KW-0560">Oxidoreductase</keyword>
<keyword evidence="6" id="KW-1185">Reference proteome</keyword>
<protein>
    <submittedName>
        <fullName evidence="5">Carbon monoxide dehydrogenase medium chain</fullName>
    </submittedName>
</protein>
<evidence type="ECO:0000256" key="2">
    <source>
        <dbReference type="ARBA" id="ARBA00022827"/>
    </source>
</evidence>
<dbReference type="PANTHER" id="PTHR42659">
    <property type="entry name" value="XANTHINE DEHYDROGENASE SUBUNIT C-RELATED"/>
    <property type="match status" value="1"/>
</dbReference>
<dbReference type="InterPro" id="IPR002346">
    <property type="entry name" value="Mopterin_DH_FAD-bd"/>
</dbReference>
<evidence type="ECO:0000256" key="3">
    <source>
        <dbReference type="ARBA" id="ARBA00023002"/>
    </source>
</evidence>
<dbReference type="SUPFAM" id="SSF56176">
    <property type="entry name" value="FAD-binding/transporter-associated domain-like"/>
    <property type="match status" value="1"/>
</dbReference>
<keyword evidence="1" id="KW-0285">Flavoprotein</keyword>
<accession>K6Y4P9</accession>
<dbReference type="InterPro" id="IPR036683">
    <property type="entry name" value="CO_DH_flav_C_dom_sf"/>
</dbReference>
<dbReference type="Pfam" id="PF03450">
    <property type="entry name" value="CO_deh_flav_C"/>
    <property type="match status" value="1"/>
</dbReference>
<keyword evidence="2" id="KW-0274">FAD</keyword>
<dbReference type="GO" id="GO:0016491">
    <property type="term" value="F:oxidoreductase activity"/>
    <property type="evidence" value="ECO:0007669"/>
    <property type="project" value="UniProtKB-KW"/>
</dbReference>
<evidence type="ECO:0000259" key="4">
    <source>
        <dbReference type="PROSITE" id="PS51387"/>
    </source>
</evidence>
<dbReference type="PANTHER" id="PTHR42659:SF2">
    <property type="entry name" value="XANTHINE DEHYDROGENASE SUBUNIT C-RELATED"/>
    <property type="match status" value="1"/>
</dbReference>
<dbReference type="Pfam" id="PF00941">
    <property type="entry name" value="FAD_binding_5"/>
    <property type="match status" value="1"/>
</dbReference>
<sequence>MIPSCFEYHKATSIADAIAKLQDNEDAKLLAGGHSLLPMMKLRFSEAPYLVDINGIEGLKGISIDGDTITIGAMTTESELIRSDILQQYCPLLVEAAKLVADPQVRNKGTIGGDVAHGDPGNDHPAVMLALDAQLVIHGPDGERMIPANGFFLGTYWTALEEYEILVAIKVPALTSGTGHGYHKLKRKTGDYAVAGSAVVVEMNGDVVRDIRIGLTNVAPMAIRAEAAEDLIRGKRVDDVLLKAVEKAIVAACDPAVDLRGDEEYKSHMAAIMARRSIIQAIENAKE</sequence>
<dbReference type="OrthoDB" id="9775084at2"/>
<feature type="domain" description="FAD-binding PCMH-type" evidence="4">
    <location>
        <begin position="1"/>
        <end position="176"/>
    </location>
</feature>
<dbReference type="STRING" id="1121922.GCA_000428905_01397"/>
<dbReference type="InterPro" id="IPR005107">
    <property type="entry name" value="CO_DH_flav_C"/>
</dbReference>
<dbReference type="RefSeq" id="WP_006009535.1">
    <property type="nucleotide sequence ID" value="NZ_BAEQ01000016.1"/>
</dbReference>
<comment type="caution">
    <text evidence="5">The sequence shown here is derived from an EMBL/GenBank/DDBJ whole genome shotgun (WGS) entry which is preliminary data.</text>
</comment>
<dbReference type="GO" id="GO:0071949">
    <property type="term" value="F:FAD binding"/>
    <property type="evidence" value="ECO:0007669"/>
    <property type="project" value="InterPro"/>
</dbReference>
<dbReference type="InterPro" id="IPR016169">
    <property type="entry name" value="FAD-bd_PCMH_sub2"/>
</dbReference>
<evidence type="ECO:0000313" key="5">
    <source>
        <dbReference type="EMBL" id="GAC27754.1"/>
    </source>
</evidence>
<dbReference type="FunFam" id="3.30.465.10:FF:000017">
    <property type="entry name" value="Xanthine dehydrogenase, FAD binding subunit"/>
    <property type="match status" value="1"/>
</dbReference>
<gene>
    <name evidence="5" type="primary">coxM</name>
    <name evidence="5" type="ORF">GPAL_0874</name>
</gene>
<dbReference type="InterPro" id="IPR051312">
    <property type="entry name" value="Diverse_Substr_Oxidored"/>
</dbReference>
<name>K6Y4P9_9ALTE</name>
<dbReference type="PROSITE" id="PS51387">
    <property type="entry name" value="FAD_PCMH"/>
    <property type="match status" value="1"/>
</dbReference>
<dbReference type="EMBL" id="BAEQ01000016">
    <property type="protein sequence ID" value="GAC27754.1"/>
    <property type="molecule type" value="Genomic_DNA"/>
</dbReference>
<dbReference type="SUPFAM" id="SSF55447">
    <property type="entry name" value="CO dehydrogenase flavoprotein C-terminal domain-like"/>
    <property type="match status" value="1"/>
</dbReference>
<dbReference type="Gene3D" id="3.30.43.10">
    <property type="entry name" value="Uridine Diphospho-n-acetylenolpyruvylglucosamine Reductase, domain 2"/>
    <property type="match status" value="1"/>
</dbReference>
<dbReference type="SMART" id="SM01092">
    <property type="entry name" value="CO_deh_flav_C"/>
    <property type="match status" value="1"/>
</dbReference>
<dbReference type="InterPro" id="IPR036318">
    <property type="entry name" value="FAD-bd_PCMH-like_sf"/>
</dbReference>
<dbReference type="InterPro" id="IPR016166">
    <property type="entry name" value="FAD-bd_PCMH"/>
</dbReference>
<dbReference type="AlphaFoldDB" id="K6Y4P9"/>
<dbReference type="Gene3D" id="3.30.465.10">
    <property type="match status" value="1"/>
</dbReference>
<dbReference type="Proteomes" id="UP000006251">
    <property type="component" value="Unassembled WGS sequence"/>
</dbReference>
<dbReference type="InterPro" id="IPR016167">
    <property type="entry name" value="FAD-bd_PCMH_sub1"/>
</dbReference>
<dbReference type="Gene3D" id="3.30.390.50">
    <property type="entry name" value="CO dehydrogenase flavoprotein, C-terminal domain"/>
    <property type="match status" value="1"/>
</dbReference>
<proteinExistence type="predicted"/>
<evidence type="ECO:0000313" key="6">
    <source>
        <dbReference type="Proteomes" id="UP000006251"/>
    </source>
</evidence>
<organism evidence="5 6">
    <name type="scientific">Brumicola pallidula DSM 14239 = ACAM 615</name>
    <dbReference type="NCBI Taxonomy" id="1121922"/>
    <lineage>
        <taxon>Bacteria</taxon>
        <taxon>Pseudomonadati</taxon>
        <taxon>Pseudomonadota</taxon>
        <taxon>Gammaproteobacteria</taxon>
        <taxon>Alteromonadales</taxon>
        <taxon>Alteromonadaceae</taxon>
        <taxon>Brumicola</taxon>
    </lineage>
</organism>
<evidence type="ECO:0000256" key="1">
    <source>
        <dbReference type="ARBA" id="ARBA00022630"/>
    </source>
</evidence>